<dbReference type="InterPro" id="IPR029033">
    <property type="entry name" value="His_PPase_superfam"/>
</dbReference>
<gene>
    <name evidence="2" type="ORF">CGZ93_04690</name>
</gene>
<evidence type="ECO:0000313" key="2">
    <source>
        <dbReference type="EMBL" id="OYO24120.1"/>
    </source>
</evidence>
<dbReference type="SUPFAM" id="SSF53254">
    <property type="entry name" value="Phosphoglycerate mutase-like"/>
    <property type="match status" value="1"/>
</dbReference>
<dbReference type="InterPro" id="IPR013078">
    <property type="entry name" value="His_Pase_superF_clade-1"/>
</dbReference>
<protein>
    <recommendedName>
        <fullName evidence="4">Histidine phosphatase family protein</fullName>
    </recommendedName>
</protein>
<feature type="compositionally biased region" description="Basic residues" evidence="1">
    <location>
        <begin position="63"/>
        <end position="84"/>
    </location>
</feature>
<organism evidence="2 3">
    <name type="scientific">Enemella dayhoffiae</name>
    <dbReference type="NCBI Taxonomy" id="2016507"/>
    <lineage>
        <taxon>Bacteria</taxon>
        <taxon>Bacillati</taxon>
        <taxon>Actinomycetota</taxon>
        <taxon>Actinomycetes</taxon>
        <taxon>Propionibacteriales</taxon>
        <taxon>Propionibacteriaceae</taxon>
        <taxon>Enemella</taxon>
    </lineage>
</organism>
<feature type="compositionally biased region" description="Basic residues" evidence="1">
    <location>
        <begin position="32"/>
        <end position="51"/>
    </location>
</feature>
<dbReference type="Pfam" id="PF00300">
    <property type="entry name" value="His_Phos_1"/>
    <property type="match status" value="1"/>
</dbReference>
<feature type="region of interest" description="Disordered" evidence="1">
    <location>
        <begin position="1"/>
        <end position="91"/>
    </location>
</feature>
<dbReference type="AlphaFoldDB" id="A0A255H8R1"/>
<comment type="caution">
    <text evidence="2">The sequence shown here is derived from an EMBL/GenBank/DDBJ whole genome shotgun (WGS) entry which is preliminary data.</text>
</comment>
<reference evidence="2 3" key="1">
    <citation type="submission" date="2017-07" db="EMBL/GenBank/DDBJ databases">
        <title>Draft whole genome sequences of clinical Proprionibacteriaceae strains.</title>
        <authorList>
            <person name="Bernier A.-M."/>
            <person name="Bernard K."/>
            <person name="Domingo M.-C."/>
        </authorList>
    </citation>
    <scope>NUCLEOTIDE SEQUENCE [LARGE SCALE GENOMIC DNA]</scope>
    <source>
        <strain evidence="2 3">NML 130396</strain>
    </source>
</reference>
<dbReference type="PANTHER" id="PTHR48100:SF1">
    <property type="entry name" value="HISTIDINE PHOSPHATASE FAMILY PROTEIN-RELATED"/>
    <property type="match status" value="1"/>
</dbReference>
<dbReference type="GO" id="GO:0016791">
    <property type="term" value="F:phosphatase activity"/>
    <property type="evidence" value="ECO:0007669"/>
    <property type="project" value="TreeGrafter"/>
</dbReference>
<dbReference type="EMBL" id="NMVQ01000005">
    <property type="protein sequence ID" value="OYO24120.1"/>
    <property type="molecule type" value="Genomic_DNA"/>
</dbReference>
<feature type="compositionally biased region" description="Basic and acidic residues" evidence="1">
    <location>
        <begin position="1"/>
        <end position="10"/>
    </location>
</feature>
<proteinExistence type="predicted"/>
<dbReference type="OrthoDB" id="9793115at2"/>
<dbReference type="GO" id="GO:0005737">
    <property type="term" value="C:cytoplasm"/>
    <property type="evidence" value="ECO:0007669"/>
    <property type="project" value="TreeGrafter"/>
</dbReference>
<accession>A0A255H8R1</accession>
<dbReference type="InterPro" id="IPR050275">
    <property type="entry name" value="PGM_Phosphatase"/>
</dbReference>
<evidence type="ECO:0000313" key="3">
    <source>
        <dbReference type="Proteomes" id="UP000216311"/>
    </source>
</evidence>
<dbReference type="SMART" id="SM00855">
    <property type="entry name" value="PGAM"/>
    <property type="match status" value="1"/>
</dbReference>
<evidence type="ECO:0000256" key="1">
    <source>
        <dbReference type="SAM" id="MobiDB-lite"/>
    </source>
</evidence>
<dbReference type="PANTHER" id="PTHR48100">
    <property type="entry name" value="BROAD-SPECIFICITY PHOSPHATASE YOR283W-RELATED"/>
    <property type="match status" value="1"/>
</dbReference>
<dbReference type="Gene3D" id="3.40.50.1240">
    <property type="entry name" value="Phosphoglycerate mutase-like"/>
    <property type="match status" value="1"/>
</dbReference>
<dbReference type="CDD" id="cd07067">
    <property type="entry name" value="HP_PGM_like"/>
    <property type="match status" value="1"/>
</dbReference>
<dbReference type="Proteomes" id="UP000216311">
    <property type="component" value="Unassembled WGS sequence"/>
</dbReference>
<evidence type="ECO:0008006" key="4">
    <source>
        <dbReference type="Google" id="ProtNLM"/>
    </source>
</evidence>
<keyword evidence="3" id="KW-1185">Reference proteome</keyword>
<name>A0A255H8R1_9ACTN</name>
<sequence>MPHRARDPRGPPDLLPRPAHPADRGTAQPARARVRRRAVQRRFRHHPRPRHRERELGAGGAGRRARTRRTHAGPRSRRRGRLRAHCAGGDRARLSHRDAVRAGGRRPVVGAVPRPAQSGVARVSDLQCAARLLLVRHGEADQALPRSLTLAGRAQAGVVADEFRGERLAGLWSSTMLRAEQTAAILARGLKLISRPDDRLREFLLPEEEMPGQPATQAEADEVFGRWLIGDLGPTLYGESGADVDRRFVEVIQEIADGARGETSLVVSHGGILQLGLTRHCDNLALPFVREHPLPVGAVVEVAVDGDRWWCHRWHDVRLSD</sequence>